<dbReference type="EMBL" id="AVQD01000003">
    <property type="protein sequence ID" value="KOA42937.1"/>
    <property type="molecule type" value="Genomic_DNA"/>
</dbReference>
<evidence type="ECO:0000313" key="1">
    <source>
        <dbReference type="EMBL" id="KOA42937.1"/>
    </source>
</evidence>
<accession>A0A0L7B637</accession>
<dbReference type="AlphaFoldDB" id="A0A0L7B637"/>
<dbReference type="PATRIC" id="fig|1365965.3.peg.374"/>
<name>A0A0L7B637_BIFBR</name>
<reference evidence="1 2" key="1">
    <citation type="journal article" date="2015" name="Int J Genomics">
        <title>Comparative Genomics Revealed Genetic Diversity and Species/Strain-Level Differences in Carbohydrate Metabolism of Three Probiotic Bifidobacterial Species.</title>
        <authorList>
            <person name="Odamaki T."/>
            <person name="Horigome A."/>
            <person name="Sugahara H."/>
            <person name="Hashikura N."/>
            <person name="Minami J."/>
            <person name="Xiao J.Z."/>
            <person name="Abe F."/>
        </authorList>
    </citation>
    <scope>NUCLEOTIDE SEQUENCE [LARGE SCALE GENOMIC DNA]</scope>
    <source>
        <strain evidence="1 2">MCC 1128</strain>
    </source>
</reference>
<proteinExistence type="predicted"/>
<comment type="caution">
    <text evidence="1">The sequence shown here is derived from an EMBL/GenBank/DDBJ whole genome shotgun (WGS) entry which is preliminary data.</text>
</comment>
<dbReference type="RefSeq" id="WP_052789107.1">
    <property type="nucleotide sequence ID" value="NZ_AVQD01000003.1"/>
</dbReference>
<dbReference type="Proteomes" id="UP000037193">
    <property type="component" value="Unassembled WGS sequence"/>
</dbReference>
<evidence type="ECO:0000313" key="2">
    <source>
        <dbReference type="Proteomes" id="UP000037193"/>
    </source>
</evidence>
<gene>
    <name evidence="1" type="ORF">BBM1128_01855</name>
</gene>
<protein>
    <submittedName>
        <fullName evidence="1">Uncharacterized protein</fullName>
    </submittedName>
</protein>
<sequence>MDNIFKHLAIDVRESIDAEQIVYELLQREYPNEDWTSVAIYSEIDLDLNAVAENGRVILYEVSPGQQVDRGLWRFTVSFTVLAADTNNPSGLARNLYRTVMGWPFEEKTSAGKISRINSIDLPQRRSDAKENQGKNIKEYGFDASMDARDLI</sequence>
<organism evidence="1 2">
    <name type="scientific">Bifidobacterium breve MCC 1128</name>
    <dbReference type="NCBI Taxonomy" id="1365965"/>
    <lineage>
        <taxon>Bacteria</taxon>
        <taxon>Bacillati</taxon>
        <taxon>Actinomycetota</taxon>
        <taxon>Actinomycetes</taxon>
        <taxon>Bifidobacteriales</taxon>
        <taxon>Bifidobacteriaceae</taxon>
        <taxon>Bifidobacterium</taxon>
    </lineage>
</organism>